<sequence length="66" mass="7625">MSLDRQLNLLSTVKSINAKSKDILDSDPEEITLKEFENIISIYLKVIMFNRGLLYEEEFGDIDIDS</sequence>
<evidence type="ECO:0000313" key="2">
    <source>
        <dbReference type="Proteomes" id="UP000001425"/>
    </source>
</evidence>
<protein>
    <submittedName>
        <fullName evidence="1">Uncharacterized protein</fullName>
    </submittedName>
</protein>
<organism evidence="1 2">
    <name type="scientific">Synechocystis sp. (strain ATCC 27184 / PCC 6803 / Kazusa)</name>
    <dbReference type="NCBI Taxonomy" id="1111708"/>
    <lineage>
        <taxon>Bacteria</taxon>
        <taxon>Bacillati</taxon>
        <taxon>Cyanobacteriota</taxon>
        <taxon>Cyanophyceae</taxon>
        <taxon>Synechococcales</taxon>
        <taxon>Merismopediaceae</taxon>
        <taxon>Synechocystis</taxon>
    </lineage>
</organism>
<proteinExistence type="predicted"/>
<dbReference type="EnsemblBacteria" id="BAD02055">
    <property type="protein sequence ID" value="BAD02055"/>
    <property type="gene ID" value="BAD02055"/>
</dbReference>
<evidence type="ECO:0000313" key="1">
    <source>
        <dbReference type="EMBL" id="BAD02055.1"/>
    </source>
</evidence>
<dbReference type="AlphaFoldDB" id="Q6ZE45"/>
<name>Q6ZE45_SYNY3</name>
<geneLocation type="plasmid" evidence="1 2">
    <name>pSYSG</name>
</geneLocation>
<keyword evidence="2" id="KW-1185">Reference proteome</keyword>
<dbReference type="KEGG" id="syn:ssr8047"/>
<dbReference type="InParanoid" id="Q6ZE45"/>
<dbReference type="Proteomes" id="UP000001425">
    <property type="component" value="Plasmid pSYSG"/>
</dbReference>
<dbReference type="EMBL" id="AP004312">
    <property type="protein sequence ID" value="BAD02055.1"/>
    <property type="molecule type" value="Genomic_DNA"/>
</dbReference>
<keyword evidence="1" id="KW-0614">Plasmid</keyword>
<gene>
    <name evidence="1" type="ordered locus">ssr8047</name>
</gene>
<accession>Q6ZE45</accession>
<reference evidence="1 2" key="1">
    <citation type="journal article" date="2003" name="DNA Res.">
        <title>Structural analysis of four large plasmids harboring in a unicellular cyanobacterium, Synechocystis sp. PCC 6803.</title>
        <authorList>
            <person name="Kaneko T."/>
            <person name="Nakamura Y."/>
            <person name="Sasamoto S."/>
            <person name="Watanabe A."/>
            <person name="Kohara M."/>
            <person name="Matsumoto M."/>
            <person name="Shimpo S."/>
            <person name="Yamada M."/>
            <person name="Tabata S."/>
        </authorList>
    </citation>
    <scope>NUCLEOTIDE SEQUENCE [LARGE SCALE GENOMIC DNA]</scope>
    <source>
        <strain evidence="2">ATCC 27184 / PCC 6803 / Kazusa</strain>
    </source>
</reference>